<dbReference type="EMBL" id="WOWK01000052">
    <property type="protein sequence ID" value="KAF0323465.1"/>
    <property type="molecule type" value="Genomic_DNA"/>
</dbReference>
<evidence type="ECO:0000313" key="2">
    <source>
        <dbReference type="Proteomes" id="UP000434172"/>
    </source>
</evidence>
<reference evidence="1 2" key="1">
    <citation type="submission" date="2019-12" db="EMBL/GenBank/DDBJ databases">
        <title>A genome sequence resource for the geographically widespread anthracnose pathogen Colletotrichum asianum.</title>
        <authorList>
            <person name="Meng Y."/>
        </authorList>
    </citation>
    <scope>NUCLEOTIDE SEQUENCE [LARGE SCALE GENOMIC DNA]</scope>
    <source>
        <strain evidence="1 2">ICMP 18580</strain>
    </source>
</reference>
<dbReference type="OrthoDB" id="4800880at2759"/>
<keyword evidence="2" id="KW-1185">Reference proteome</keyword>
<name>A0A8H3WC41_9PEZI</name>
<sequence length="119" mass="13417">MYGKSDVDEEALSTCRYRIDVCFFCTTASNFVTLWRCFVVVAEMGTCSSLADANFTVILLPGIVYQGLTETGGLWSVRLKYLWIRSEVEVHLQVVGFALRDSCMCELLLDTWQQGKAKP</sequence>
<gene>
    <name evidence="1" type="ORF">GQ607_009362</name>
</gene>
<accession>A0A8H3WC41</accession>
<protein>
    <submittedName>
        <fullName evidence="1">Uncharacterized protein</fullName>
    </submittedName>
</protein>
<proteinExistence type="predicted"/>
<dbReference type="Proteomes" id="UP000434172">
    <property type="component" value="Unassembled WGS sequence"/>
</dbReference>
<organism evidence="1 2">
    <name type="scientific">Colletotrichum asianum</name>
    <dbReference type="NCBI Taxonomy" id="702518"/>
    <lineage>
        <taxon>Eukaryota</taxon>
        <taxon>Fungi</taxon>
        <taxon>Dikarya</taxon>
        <taxon>Ascomycota</taxon>
        <taxon>Pezizomycotina</taxon>
        <taxon>Sordariomycetes</taxon>
        <taxon>Hypocreomycetidae</taxon>
        <taxon>Glomerellales</taxon>
        <taxon>Glomerellaceae</taxon>
        <taxon>Colletotrichum</taxon>
        <taxon>Colletotrichum gloeosporioides species complex</taxon>
    </lineage>
</organism>
<dbReference type="AlphaFoldDB" id="A0A8H3WC41"/>
<comment type="caution">
    <text evidence="1">The sequence shown here is derived from an EMBL/GenBank/DDBJ whole genome shotgun (WGS) entry which is preliminary data.</text>
</comment>
<evidence type="ECO:0000313" key="1">
    <source>
        <dbReference type="EMBL" id="KAF0323465.1"/>
    </source>
</evidence>